<dbReference type="EMBL" id="JAILXK010000002">
    <property type="protein sequence ID" value="MBY4638377.1"/>
    <property type="molecule type" value="Genomic_DNA"/>
</dbReference>
<dbReference type="SMART" id="SM00100">
    <property type="entry name" value="cNMP"/>
    <property type="match status" value="1"/>
</dbReference>
<feature type="domain" description="Cyclic nucleotide-binding" evidence="1">
    <location>
        <begin position="7"/>
        <end position="99"/>
    </location>
</feature>
<evidence type="ECO:0000313" key="3">
    <source>
        <dbReference type="Proteomes" id="UP001166571"/>
    </source>
</evidence>
<dbReference type="InterPro" id="IPR014710">
    <property type="entry name" value="RmlC-like_jellyroll"/>
</dbReference>
<keyword evidence="3" id="KW-1185">Reference proteome</keyword>
<protein>
    <submittedName>
        <fullName evidence="2">Cyclic nucleotide-binding domain-containing protein</fullName>
    </submittedName>
</protein>
<dbReference type="SUPFAM" id="SSF51206">
    <property type="entry name" value="cAMP-binding domain-like"/>
    <property type="match status" value="1"/>
</dbReference>
<dbReference type="PROSITE" id="PS50042">
    <property type="entry name" value="CNMP_BINDING_3"/>
    <property type="match status" value="1"/>
</dbReference>
<accession>A0ABS7MH71</accession>
<dbReference type="CDD" id="cd00038">
    <property type="entry name" value="CAP_ED"/>
    <property type="match status" value="1"/>
</dbReference>
<dbReference type="RefSeq" id="WP_201927402.1">
    <property type="nucleotide sequence ID" value="NZ_JAERPO010000002.1"/>
</dbReference>
<organism evidence="2 3">
    <name type="scientific">Sphingopyxis jiangsuensis</name>
    <dbReference type="NCBI Taxonomy" id="2871171"/>
    <lineage>
        <taxon>Bacteria</taxon>
        <taxon>Pseudomonadati</taxon>
        <taxon>Pseudomonadota</taxon>
        <taxon>Alphaproteobacteria</taxon>
        <taxon>Sphingomonadales</taxon>
        <taxon>Sphingomonadaceae</taxon>
        <taxon>Sphingopyxis</taxon>
    </lineage>
</organism>
<dbReference type="Proteomes" id="UP001166571">
    <property type="component" value="Unassembled WGS sequence"/>
</dbReference>
<proteinExistence type="predicted"/>
<dbReference type="Gene3D" id="2.60.120.10">
    <property type="entry name" value="Jelly Rolls"/>
    <property type="match status" value="1"/>
</dbReference>
<dbReference type="InterPro" id="IPR018490">
    <property type="entry name" value="cNMP-bd_dom_sf"/>
</dbReference>
<gene>
    <name evidence="2" type="ORF">K5P26_14635</name>
</gene>
<comment type="caution">
    <text evidence="2">The sequence shown here is derived from an EMBL/GenBank/DDBJ whole genome shotgun (WGS) entry which is preliminary data.</text>
</comment>
<evidence type="ECO:0000313" key="2">
    <source>
        <dbReference type="EMBL" id="MBY4638377.1"/>
    </source>
</evidence>
<dbReference type="Pfam" id="PF00027">
    <property type="entry name" value="cNMP_binding"/>
    <property type="match status" value="1"/>
</dbReference>
<dbReference type="InterPro" id="IPR000595">
    <property type="entry name" value="cNMP-bd_dom"/>
</dbReference>
<sequence length="168" mass="17776">MRKALYILGDLDDADILWLARHGNVRSLTPGSQLIRAGQPIGELFFVTDGIFDVTNAAGTAIAELSLGDVVGEMSFVEKALPSATVTARGAARVLAVPRAAILAAFAEDSGFAARFYRALAVFLSDRLRTLSAPAGSQAELDEGLLDTISEAGDRFVRLIAILEGRIS</sequence>
<evidence type="ECO:0000259" key="1">
    <source>
        <dbReference type="PROSITE" id="PS50042"/>
    </source>
</evidence>
<reference evidence="2" key="1">
    <citation type="submission" date="2021-08" db="EMBL/GenBank/DDBJ databases">
        <title>Sphingopyxis panaciterrulae sp. nov., isolated from the surface water of the Yellow Sea.</title>
        <authorList>
            <person name="Gao Z."/>
            <person name="Zhang D."/>
            <person name="Zhang A."/>
        </authorList>
    </citation>
    <scope>NUCLEOTIDE SEQUENCE</scope>
    <source>
        <strain evidence="2">XHP0097</strain>
    </source>
</reference>
<name>A0ABS7MH71_9SPHN</name>